<gene>
    <name evidence="3" type="ORF">CPELLU_LOCUS7442</name>
</gene>
<dbReference type="Proteomes" id="UP000789759">
    <property type="component" value="Unassembled WGS sequence"/>
</dbReference>
<keyword evidence="4" id="KW-1185">Reference proteome</keyword>
<evidence type="ECO:0000256" key="1">
    <source>
        <dbReference type="SAM" id="MobiDB-lite"/>
    </source>
</evidence>
<dbReference type="OrthoDB" id="2317675at2759"/>
<evidence type="ECO:0000256" key="2">
    <source>
        <dbReference type="SAM" id="Phobius"/>
    </source>
</evidence>
<keyword evidence="2" id="KW-1133">Transmembrane helix</keyword>
<comment type="caution">
    <text evidence="3">The sequence shown here is derived from an EMBL/GenBank/DDBJ whole genome shotgun (WGS) entry which is preliminary data.</text>
</comment>
<name>A0A9N9CRZ1_9GLOM</name>
<keyword evidence="2" id="KW-0472">Membrane</keyword>
<protein>
    <submittedName>
        <fullName evidence="3">5905_t:CDS:1</fullName>
    </submittedName>
</protein>
<reference evidence="3" key="1">
    <citation type="submission" date="2021-06" db="EMBL/GenBank/DDBJ databases">
        <authorList>
            <person name="Kallberg Y."/>
            <person name="Tangrot J."/>
            <person name="Rosling A."/>
        </authorList>
    </citation>
    <scope>NUCLEOTIDE SEQUENCE</scope>
    <source>
        <strain evidence="3">FL966</strain>
    </source>
</reference>
<keyword evidence="2" id="KW-0812">Transmembrane</keyword>
<feature type="compositionally biased region" description="Low complexity" evidence="1">
    <location>
        <begin position="96"/>
        <end position="111"/>
    </location>
</feature>
<feature type="transmembrane region" description="Helical" evidence="2">
    <location>
        <begin position="134"/>
        <end position="152"/>
    </location>
</feature>
<evidence type="ECO:0000313" key="4">
    <source>
        <dbReference type="Proteomes" id="UP000789759"/>
    </source>
</evidence>
<proteinExistence type="predicted"/>
<dbReference type="AlphaFoldDB" id="A0A9N9CRZ1"/>
<feature type="non-terminal residue" evidence="3">
    <location>
        <position position="153"/>
    </location>
</feature>
<evidence type="ECO:0000313" key="3">
    <source>
        <dbReference type="EMBL" id="CAG8610753.1"/>
    </source>
</evidence>
<dbReference type="EMBL" id="CAJVQA010004988">
    <property type="protein sequence ID" value="CAG8610753.1"/>
    <property type="molecule type" value="Genomic_DNA"/>
</dbReference>
<accession>A0A9N9CRZ1</accession>
<organism evidence="3 4">
    <name type="scientific">Cetraspora pellucida</name>
    <dbReference type="NCBI Taxonomy" id="1433469"/>
    <lineage>
        <taxon>Eukaryota</taxon>
        <taxon>Fungi</taxon>
        <taxon>Fungi incertae sedis</taxon>
        <taxon>Mucoromycota</taxon>
        <taxon>Glomeromycotina</taxon>
        <taxon>Glomeromycetes</taxon>
        <taxon>Diversisporales</taxon>
        <taxon>Gigasporaceae</taxon>
        <taxon>Cetraspora</taxon>
    </lineage>
</organism>
<feature type="region of interest" description="Disordered" evidence="1">
    <location>
        <begin position="96"/>
        <end position="122"/>
    </location>
</feature>
<sequence length="153" mass="15728">LMVNTPTGSLFTNAMATITWSISGAAPTMAAILSVRNKATNEDVVIDSALDLNKLSKQWQVNVPPGDYIFVINDGSGEKFSGTFKVIAGVQFPSNNSPAGNSAPSPGLSGSQPTKPIGSTNTTAKAKASSASTISTSFFGLVGVIVFALVQFV</sequence>